<dbReference type="PANTHER" id="PTHR47074">
    <property type="entry name" value="BNAC02G40300D PROTEIN"/>
    <property type="match status" value="1"/>
</dbReference>
<dbReference type="AlphaFoldDB" id="A0A2P5EJC5"/>
<dbReference type="InterPro" id="IPR052929">
    <property type="entry name" value="RNase_H-like_EbsB-rel"/>
</dbReference>
<dbReference type="Gene3D" id="3.30.420.10">
    <property type="entry name" value="Ribonuclease H-like superfamily/Ribonuclease H"/>
    <property type="match status" value="1"/>
</dbReference>
<keyword evidence="3" id="KW-1185">Reference proteome</keyword>
<dbReference type="Proteomes" id="UP000237000">
    <property type="component" value="Unassembled WGS sequence"/>
</dbReference>
<protein>
    <submittedName>
        <fullName evidence="2">Ribonuclease H-like domain containing protein</fullName>
    </submittedName>
</protein>
<feature type="domain" description="RNase H type-1" evidence="1">
    <location>
        <begin position="3"/>
        <end position="76"/>
    </location>
</feature>
<proteinExistence type="predicted"/>
<dbReference type="GO" id="GO:0003676">
    <property type="term" value="F:nucleic acid binding"/>
    <property type="evidence" value="ECO:0007669"/>
    <property type="project" value="InterPro"/>
</dbReference>
<gene>
    <name evidence="2" type="ORF">TorRG33x02_185000</name>
</gene>
<dbReference type="STRING" id="63057.A0A2P5EJC5"/>
<sequence length="83" mass="8702">MNASVRTNEDVVGMGAVIRDHNGVVLAACFSRFFGNFSAKDAELIAIREGLRFAIDAGLSPSCVESDALKIVSAILSPPTTSC</sequence>
<name>A0A2P5EJC5_TREOI</name>
<dbReference type="SUPFAM" id="SSF53098">
    <property type="entry name" value="Ribonuclease H-like"/>
    <property type="match status" value="1"/>
</dbReference>
<dbReference type="InterPro" id="IPR044730">
    <property type="entry name" value="RNase_H-like_dom_plant"/>
</dbReference>
<dbReference type="GO" id="GO:0004523">
    <property type="term" value="F:RNA-DNA hybrid ribonuclease activity"/>
    <property type="evidence" value="ECO:0007669"/>
    <property type="project" value="InterPro"/>
</dbReference>
<comment type="caution">
    <text evidence="2">The sequence shown here is derived from an EMBL/GenBank/DDBJ whole genome shotgun (WGS) entry which is preliminary data.</text>
</comment>
<dbReference type="InterPro" id="IPR012337">
    <property type="entry name" value="RNaseH-like_sf"/>
</dbReference>
<dbReference type="CDD" id="cd06222">
    <property type="entry name" value="RNase_H_like"/>
    <property type="match status" value="1"/>
</dbReference>
<evidence type="ECO:0000313" key="2">
    <source>
        <dbReference type="EMBL" id="PON85644.1"/>
    </source>
</evidence>
<reference evidence="3" key="1">
    <citation type="submission" date="2016-06" db="EMBL/GenBank/DDBJ databases">
        <title>Parallel loss of symbiosis genes in relatives of nitrogen-fixing non-legume Parasponia.</title>
        <authorList>
            <person name="Van Velzen R."/>
            <person name="Holmer R."/>
            <person name="Bu F."/>
            <person name="Rutten L."/>
            <person name="Van Zeijl A."/>
            <person name="Liu W."/>
            <person name="Santuari L."/>
            <person name="Cao Q."/>
            <person name="Sharma T."/>
            <person name="Shen D."/>
            <person name="Roswanjaya Y."/>
            <person name="Wardhani T."/>
            <person name="Kalhor M.S."/>
            <person name="Jansen J."/>
            <person name="Van den Hoogen J."/>
            <person name="Gungor B."/>
            <person name="Hartog M."/>
            <person name="Hontelez J."/>
            <person name="Verver J."/>
            <person name="Yang W.-C."/>
            <person name="Schijlen E."/>
            <person name="Repin R."/>
            <person name="Schilthuizen M."/>
            <person name="Schranz E."/>
            <person name="Heidstra R."/>
            <person name="Miyata K."/>
            <person name="Fedorova E."/>
            <person name="Kohlen W."/>
            <person name="Bisseling T."/>
            <person name="Smit S."/>
            <person name="Geurts R."/>
        </authorList>
    </citation>
    <scope>NUCLEOTIDE SEQUENCE [LARGE SCALE GENOMIC DNA]</scope>
    <source>
        <strain evidence="3">cv. RG33-2</strain>
    </source>
</reference>
<organism evidence="2 3">
    <name type="scientific">Trema orientale</name>
    <name type="common">Charcoal tree</name>
    <name type="synonym">Celtis orientalis</name>
    <dbReference type="NCBI Taxonomy" id="63057"/>
    <lineage>
        <taxon>Eukaryota</taxon>
        <taxon>Viridiplantae</taxon>
        <taxon>Streptophyta</taxon>
        <taxon>Embryophyta</taxon>
        <taxon>Tracheophyta</taxon>
        <taxon>Spermatophyta</taxon>
        <taxon>Magnoliopsida</taxon>
        <taxon>eudicotyledons</taxon>
        <taxon>Gunneridae</taxon>
        <taxon>Pentapetalae</taxon>
        <taxon>rosids</taxon>
        <taxon>fabids</taxon>
        <taxon>Rosales</taxon>
        <taxon>Cannabaceae</taxon>
        <taxon>Trema</taxon>
    </lineage>
</organism>
<accession>A0A2P5EJC5</accession>
<dbReference type="InterPro" id="IPR002156">
    <property type="entry name" value="RNaseH_domain"/>
</dbReference>
<dbReference type="OrthoDB" id="1906820at2759"/>
<dbReference type="PANTHER" id="PTHR47074:SF75">
    <property type="entry name" value="RNASE H TYPE-1 DOMAIN-CONTAINING PROTEIN"/>
    <property type="match status" value="1"/>
</dbReference>
<dbReference type="InterPro" id="IPR036397">
    <property type="entry name" value="RNaseH_sf"/>
</dbReference>
<evidence type="ECO:0000313" key="3">
    <source>
        <dbReference type="Proteomes" id="UP000237000"/>
    </source>
</evidence>
<dbReference type="Pfam" id="PF13456">
    <property type="entry name" value="RVT_3"/>
    <property type="match status" value="1"/>
</dbReference>
<evidence type="ECO:0000259" key="1">
    <source>
        <dbReference type="Pfam" id="PF13456"/>
    </source>
</evidence>
<dbReference type="EMBL" id="JXTC01000144">
    <property type="protein sequence ID" value="PON85644.1"/>
    <property type="molecule type" value="Genomic_DNA"/>
</dbReference>
<dbReference type="InParanoid" id="A0A2P5EJC5"/>